<evidence type="ECO:0000256" key="3">
    <source>
        <dbReference type="ARBA" id="ARBA00022737"/>
    </source>
</evidence>
<accession>A0AAW1AN28</accession>
<dbReference type="Gene3D" id="2.30.30.140">
    <property type="match status" value="1"/>
</dbReference>
<sequence>MQVDLQKRKDTQTTILALLLTRKEGYTLRQLSNEYYALEGEHIPWKELGYNSLLSLLYSMSKTVQIKHQNNTIIIQGIASEKSKHVSELVAGQKVQKQLVKRKLYKPNHYFPTTAPPKIRIPAEILSKIINIIKDHPDGINKDYMLNEIHLSIPFANITMKDMEEQLQELSHMILQSNNKIYPIQSKVENFDNAKDCNDISHSKSKSLVMTVAGNEDDILHDEEDIFEFIHPNSISQFDQAKSKIKSTSTFTEKTTSKWQDQEIEHISTEETHHNNDIDLIMNKKLHDIIKDEKNILHKKNVEILINEKIKLRLEKLIENQVDGIWCADLPEKYLEEYKVPLNYIELGFNSVREFASQLPEIFHCIQPCDTGDFKLYYAKRKIPSNKIIKEPTDSNVAKYYIYESTDEAIPASVSLDTCKLLIPDAVMSIGEYVEHINVADLAQNEQLLVEVIVVEVFTPSFFWIQLRKKQNIFKMFMNDLNNFYAAEHKQYIIPPVVLEKGLNCACIYNGIWHRGIIKTVKPDFQVTIMFYDYGTLKTYSPDAVYYLHRMFSTLPAQAIPCGLINTRPYKVSRWSRSATHYFALRTNDIPLVATIATINTEDNSMMVTLTDTLEDEDVHINDWLVEQKLAEHGKMGNKVDMSNLLLYVEENLILMPEKCYEKEADTFNGNNKKLFKSVTNGPLVTPQSTLNDFFKSSSQCMLFDEQKILPVEENVQDEIFQNSSIPNVFICSKNNPFLQTEPVYDQIDDISPKKFMQLWNENLQLQMQINTTLNILLNKVIEDSVKNEDLTNNKSTLNMIKSTFFNTNKQMPISVDSLHTNTENAHGNVISSNENVYYEETTVKEPVKHNAINKQQLTSTVHNENHNPNTYIDSSQNIDGNLNTMNYNTLMSTSKNINTINQVASNQQISIKSNGLSESEKCNNRCFINTDLPMHVENSIHNETPFKETNPFKLSLAHKLKILDSEEEKRLDFNDSLHTIHENNVAEYDLVNFEDDNSNINRNLDDLKNRLFNQYQYCVSDFSKDTSNVKNNSFATNANPFSNDVDDIISATSRIIINDKTTEYNVHKKEIQKHCFSKKSIVDSQFIEKAYRQESIHKIDISNSNQSLCIQNNDLVLSEETLDHKKYSKLANNTSINGEHLTCSSASRTLYGSSPTTKLNEVQNHQKSVINPVEAWNKTHENIVELNNCNKIHPIFEKNEDKVICNNDQQENKIQSPEHESDFEVNNIGANDLYLKKTEFTVGKATQVPKYLSPNYRVFFQAVELPKQIIHIFHYREEGWLLVSEFIQIFTESEITLNMAKLLHVFRINVQEIDRTENSVEFMKINSILSKTTYDIISGSDKLCLISMKSVLKVLCKLEIISQKDIDDVLTREQFVNGSIIRHKIWLIINASKEFKYYIDFLNRNIMASSSDSEPKLTGLSKYFNSATERGRANVALSTIGGLVALDELWMNLD</sequence>
<dbReference type="InterPro" id="IPR025605">
    <property type="entry name" value="OST-HTH/LOTUS_dom"/>
</dbReference>
<dbReference type="InterPro" id="IPR041966">
    <property type="entry name" value="LOTUS-like"/>
</dbReference>
<dbReference type="PROSITE" id="PS51644">
    <property type="entry name" value="HTH_OST"/>
    <property type="match status" value="2"/>
</dbReference>
<evidence type="ECO:0000313" key="6">
    <source>
        <dbReference type="EMBL" id="KAK9310693.1"/>
    </source>
</evidence>
<dbReference type="InterPro" id="IPR035437">
    <property type="entry name" value="SNase_OB-fold_sf"/>
</dbReference>
<keyword evidence="7" id="KW-1185">Reference proteome</keyword>
<organism evidence="6 7">
    <name type="scientific">Tetragonisca angustula</name>
    <dbReference type="NCBI Taxonomy" id="166442"/>
    <lineage>
        <taxon>Eukaryota</taxon>
        <taxon>Metazoa</taxon>
        <taxon>Ecdysozoa</taxon>
        <taxon>Arthropoda</taxon>
        <taxon>Hexapoda</taxon>
        <taxon>Insecta</taxon>
        <taxon>Pterygota</taxon>
        <taxon>Neoptera</taxon>
        <taxon>Endopterygota</taxon>
        <taxon>Hymenoptera</taxon>
        <taxon>Apocrita</taxon>
        <taxon>Aculeata</taxon>
        <taxon>Apoidea</taxon>
        <taxon>Anthophila</taxon>
        <taxon>Apidae</taxon>
        <taxon>Tetragonisca</taxon>
    </lineage>
</organism>
<reference evidence="6 7" key="1">
    <citation type="submission" date="2024-05" db="EMBL/GenBank/DDBJ databases">
        <title>The nuclear and mitochondrial genome assemblies of Tetragonisca angustula (Apidae: Meliponini), a tiny yet remarkable pollinator in the Neotropics.</title>
        <authorList>
            <person name="Ferrari R."/>
            <person name="Ricardo P.C."/>
            <person name="Dias F.C."/>
            <person name="Araujo N.S."/>
            <person name="Soares D.O."/>
            <person name="Zhou Q.-S."/>
            <person name="Zhu C.-D."/>
            <person name="Coutinho L."/>
            <person name="Airas M.C."/>
            <person name="Batista T.M."/>
        </authorList>
    </citation>
    <scope>NUCLEOTIDE SEQUENCE [LARGE SCALE GENOMIC DNA]</scope>
    <source>
        <strain evidence="6">ASF017062</strain>
        <tissue evidence="6">Abdomen</tissue>
    </source>
</reference>
<dbReference type="Pfam" id="PF00567">
    <property type="entry name" value="TUDOR"/>
    <property type="match status" value="1"/>
</dbReference>
<dbReference type="InterPro" id="IPR009125">
    <property type="entry name" value="ATPMK"/>
</dbReference>
<evidence type="ECO:0000259" key="5">
    <source>
        <dbReference type="PROSITE" id="PS51644"/>
    </source>
</evidence>
<dbReference type="InterPro" id="IPR050621">
    <property type="entry name" value="Tudor_domain_containing"/>
</dbReference>
<dbReference type="Gene3D" id="3.30.420.610">
    <property type="entry name" value="LOTUS domain-like"/>
    <property type="match status" value="2"/>
</dbReference>
<dbReference type="GO" id="GO:0005737">
    <property type="term" value="C:cytoplasm"/>
    <property type="evidence" value="ECO:0007669"/>
    <property type="project" value="UniProtKB-SubCell"/>
</dbReference>
<keyword evidence="4" id="KW-0744">Spermatogenesis</keyword>
<comment type="caution">
    <text evidence="6">The sequence shown here is derived from an EMBL/GenBank/DDBJ whole genome shotgun (WGS) entry which is preliminary data.</text>
</comment>
<dbReference type="GO" id="GO:0007283">
    <property type="term" value="P:spermatogenesis"/>
    <property type="evidence" value="ECO:0007669"/>
    <property type="project" value="UniProtKB-KW"/>
</dbReference>
<dbReference type="EMBL" id="JAWNGG020000001">
    <property type="protein sequence ID" value="KAK9310693.1"/>
    <property type="molecule type" value="Genomic_DNA"/>
</dbReference>
<proteinExistence type="predicted"/>
<keyword evidence="3" id="KW-0677">Repeat</keyword>
<dbReference type="PANTHER" id="PTHR22948:SF76">
    <property type="entry name" value="FI20010P1-RELATED"/>
    <property type="match status" value="1"/>
</dbReference>
<dbReference type="InterPro" id="IPR002999">
    <property type="entry name" value="Tudor"/>
</dbReference>
<comment type="subcellular location">
    <subcellularLocation>
        <location evidence="1">Cytoplasm</location>
    </subcellularLocation>
</comment>
<evidence type="ECO:0000256" key="1">
    <source>
        <dbReference type="ARBA" id="ARBA00004496"/>
    </source>
</evidence>
<dbReference type="Proteomes" id="UP001432146">
    <property type="component" value="Unassembled WGS sequence"/>
</dbReference>
<gene>
    <name evidence="6" type="ORF">QLX08_000021</name>
</gene>
<dbReference type="Pfam" id="PF14960">
    <property type="entry name" value="ATP_synth_reg"/>
    <property type="match status" value="1"/>
</dbReference>
<evidence type="ECO:0000256" key="4">
    <source>
        <dbReference type="ARBA" id="ARBA00022871"/>
    </source>
</evidence>
<dbReference type="Pfam" id="PF12872">
    <property type="entry name" value="OST-HTH"/>
    <property type="match status" value="2"/>
</dbReference>
<dbReference type="PANTHER" id="PTHR22948">
    <property type="entry name" value="TUDOR DOMAIN CONTAINING PROTEIN"/>
    <property type="match status" value="1"/>
</dbReference>
<keyword evidence="2" id="KW-0963">Cytoplasm</keyword>
<feature type="domain" description="HTH OST-type" evidence="5">
    <location>
        <begin position="7"/>
        <end position="80"/>
    </location>
</feature>
<dbReference type="SUPFAM" id="SSF63748">
    <property type="entry name" value="Tudor/PWWP/MBT"/>
    <property type="match status" value="1"/>
</dbReference>
<dbReference type="CDD" id="cd09972">
    <property type="entry name" value="LOTUS_TDRD_OSKAR"/>
    <property type="match status" value="1"/>
</dbReference>
<name>A0AAW1AN28_9HYME</name>
<evidence type="ECO:0000313" key="7">
    <source>
        <dbReference type="Proteomes" id="UP001432146"/>
    </source>
</evidence>
<protein>
    <recommendedName>
        <fullName evidence="5">HTH OST-type domain-containing protein</fullName>
    </recommendedName>
</protein>
<dbReference type="GO" id="GO:0030154">
    <property type="term" value="P:cell differentiation"/>
    <property type="evidence" value="ECO:0007669"/>
    <property type="project" value="UniProtKB-ARBA"/>
</dbReference>
<dbReference type="Gene3D" id="2.40.50.90">
    <property type="match status" value="1"/>
</dbReference>
<keyword evidence="4" id="KW-0221">Differentiation</keyword>
<evidence type="ECO:0000256" key="2">
    <source>
        <dbReference type="ARBA" id="ARBA00022490"/>
    </source>
</evidence>
<feature type="domain" description="HTH OST-type" evidence="5">
    <location>
        <begin position="306"/>
        <end position="380"/>
    </location>
</feature>